<dbReference type="OrthoDB" id="9947586at2759"/>
<keyword evidence="1" id="KW-1133">Transmembrane helix</keyword>
<organism evidence="2 3">
    <name type="scientific">Danionella cerebrum</name>
    <dbReference type="NCBI Taxonomy" id="2873325"/>
    <lineage>
        <taxon>Eukaryota</taxon>
        <taxon>Metazoa</taxon>
        <taxon>Chordata</taxon>
        <taxon>Craniata</taxon>
        <taxon>Vertebrata</taxon>
        <taxon>Euteleostomi</taxon>
        <taxon>Actinopterygii</taxon>
        <taxon>Neopterygii</taxon>
        <taxon>Teleostei</taxon>
        <taxon>Ostariophysi</taxon>
        <taxon>Cypriniformes</taxon>
        <taxon>Danionidae</taxon>
        <taxon>Danioninae</taxon>
        <taxon>Danionella</taxon>
    </lineage>
</organism>
<reference evidence="2 3" key="1">
    <citation type="journal article" date="2019" name="Sci. Data">
        <title>Hybrid genome assembly and annotation of Danionella translucida.</title>
        <authorList>
            <person name="Kadobianskyi M."/>
            <person name="Schulze L."/>
            <person name="Schuelke M."/>
            <person name="Judkewitz B."/>
        </authorList>
    </citation>
    <scope>NUCLEOTIDE SEQUENCE [LARGE SCALE GENOMIC DNA]</scope>
    <source>
        <strain evidence="2 3">Bolton</strain>
    </source>
</reference>
<protein>
    <submittedName>
        <fullName evidence="2">Uncharacterized protein</fullName>
    </submittedName>
</protein>
<accession>A0A553RFU9</accession>
<evidence type="ECO:0000313" key="3">
    <source>
        <dbReference type="Proteomes" id="UP000316079"/>
    </source>
</evidence>
<feature type="transmembrane region" description="Helical" evidence="1">
    <location>
        <begin position="52"/>
        <end position="72"/>
    </location>
</feature>
<name>A0A553RFU9_9TELE</name>
<keyword evidence="1" id="KW-0472">Membrane</keyword>
<feature type="transmembrane region" description="Helical" evidence="1">
    <location>
        <begin position="78"/>
        <end position="101"/>
    </location>
</feature>
<comment type="caution">
    <text evidence="2">The sequence shown here is derived from an EMBL/GenBank/DDBJ whole genome shotgun (WGS) entry which is preliminary data.</text>
</comment>
<gene>
    <name evidence="2" type="ORF">DNTS_005389</name>
</gene>
<proteinExistence type="predicted"/>
<feature type="transmembrane region" description="Helical" evidence="1">
    <location>
        <begin position="108"/>
        <end position="130"/>
    </location>
</feature>
<dbReference type="Proteomes" id="UP000316079">
    <property type="component" value="Unassembled WGS sequence"/>
</dbReference>
<evidence type="ECO:0000256" key="1">
    <source>
        <dbReference type="SAM" id="Phobius"/>
    </source>
</evidence>
<keyword evidence="1" id="KW-0812">Transmembrane</keyword>
<evidence type="ECO:0000313" key="2">
    <source>
        <dbReference type="EMBL" id="TRZ01062.1"/>
    </source>
</evidence>
<dbReference type="AlphaFoldDB" id="A0A553RFU9"/>
<dbReference type="EMBL" id="SRMA01024169">
    <property type="protein sequence ID" value="TRZ01062.1"/>
    <property type="molecule type" value="Genomic_DNA"/>
</dbReference>
<sequence>IVRGRGNERGSSSVDFIHSCSQLSLSRAFTLHSQRAVIDSAHFCLFIAHFRFSYLFFITFFSFICLFFYITLFSFICLFFYITLFFFIITLFSFTCLFFFITLFSFTCLFFFFITLFSFICLFLFIYLFLFICLFLYIHLVLFICLSGVCSFIQQYCKLHGQLNKYSERTIFRNGK</sequence>
<keyword evidence="3" id="KW-1185">Reference proteome</keyword>
<feature type="non-terminal residue" evidence="2">
    <location>
        <position position="1"/>
    </location>
</feature>
<feature type="transmembrane region" description="Helical" evidence="1">
    <location>
        <begin position="136"/>
        <end position="157"/>
    </location>
</feature>